<evidence type="ECO:0000256" key="1">
    <source>
        <dbReference type="ARBA" id="ARBA00005771"/>
    </source>
</evidence>
<dbReference type="Gene3D" id="3.40.50.300">
    <property type="entry name" value="P-loop containing nucleotide triphosphate hydrolases"/>
    <property type="match status" value="1"/>
</dbReference>
<reference evidence="6" key="1">
    <citation type="submission" date="2025-08" db="UniProtKB">
        <authorList>
            <consortium name="RefSeq"/>
        </authorList>
    </citation>
    <scope>IDENTIFICATION</scope>
</reference>
<dbReference type="OMA" id="VLMQAQF"/>
<dbReference type="EC" id="2.8.2.-" evidence="3"/>
<gene>
    <name evidence="6" type="primary">LOC104608455</name>
</gene>
<dbReference type="InParanoid" id="A0A1U8B8V7"/>
<dbReference type="GeneID" id="104608455"/>
<sequence length="316" mass="35575">MGERRFGLVLELTGQANNCPISPTCGNAPLCATGHAAVARCVGRQVVVTHGDSEIAGAIVYAGDVVGSKFGRRRVEQGQTQFEVKGAGICEQGLCSHLRNQSLQENPNHQPDLLPSPRIFSTHISYSSLAKSIIDSNCQIVYICRNPKDVLVSSWHFGNKIQAKLNKDQSLLSLEEAFQLFCKGGSPFGPFWEHVLGFWKASLERPERILFLKYEDLRSNPLIYLRKLAQHLRYPFSLEEEKQGVVEKILNLCSFQNLSNLEVNKNPDKVSHVGVEYSAFFRKGQVEDWKNHLTADMIEHIDRISEQKFHGYDLSF</sequence>
<dbReference type="AlphaFoldDB" id="A0A1U8B8V7"/>
<protein>
    <recommendedName>
        <fullName evidence="3">Sulfotransferase</fullName>
        <ecNumber evidence="3">2.8.2.-</ecNumber>
    </recommendedName>
</protein>
<proteinExistence type="inferred from homology"/>
<evidence type="ECO:0000313" key="6">
    <source>
        <dbReference type="RefSeq" id="XP_010272756.1"/>
    </source>
</evidence>
<dbReference type="KEGG" id="nnu:104608455"/>
<organism evidence="5 6">
    <name type="scientific">Nelumbo nucifera</name>
    <name type="common">Sacred lotus</name>
    <dbReference type="NCBI Taxonomy" id="4432"/>
    <lineage>
        <taxon>Eukaryota</taxon>
        <taxon>Viridiplantae</taxon>
        <taxon>Streptophyta</taxon>
        <taxon>Embryophyta</taxon>
        <taxon>Tracheophyta</taxon>
        <taxon>Spermatophyta</taxon>
        <taxon>Magnoliopsida</taxon>
        <taxon>Proteales</taxon>
        <taxon>Nelumbonaceae</taxon>
        <taxon>Nelumbo</taxon>
    </lineage>
</organism>
<evidence type="ECO:0000259" key="4">
    <source>
        <dbReference type="Pfam" id="PF00685"/>
    </source>
</evidence>
<keyword evidence="2 3" id="KW-0808">Transferase</keyword>
<accession>A0A1U8B8V7</accession>
<evidence type="ECO:0000313" key="5">
    <source>
        <dbReference type="Proteomes" id="UP000189703"/>
    </source>
</evidence>
<feature type="domain" description="Sulfotransferase" evidence="4">
    <location>
        <begin position="105"/>
        <end position="312"/>
    </location>
</feature>
<name>A0A1U8B8V7_NELNU</name>
<dbReference type="RefSeq" id="XP_010272756.1">
    <property type="nucleotide sequence ID" value="XM_010274454.1"/>
</dbReference>
<dbReference type="GO" id="GO:0005737">
    <property type="term" value="C:cytoplasm"/>
    <property type="evidence" value="ECO:0000318"/>
    <property type="project" value="GO_Central"/>
</dbReference>
<evidence type="ECO:0000256" key="2">
    <source>
        <dbReference type="ARBA" id="ARBA00022679"/>
    </source>
</evidence>
<dbReference type="eggNOG" id="KOG1584">
    <property type="taxonomic scope" value="Eukaryota"/>
</dbReference>
<dbReference type="GO" id="GO:0051923">
    <property type="term" value="P:sulfation"/>
    <property type="evidence" value="ECO:0000318"/>
    <property type="project" value="GO_Central"/>
</dbReference>
<dbReference type="InterPro" id="IPR000863">
    <property type="entry name" value="Sulfotransferase_dom"/>
</dbReference>
<dbReference type="SUPFAM" id="SSF52540">
    <property type="entry name" value="P-loop containing nucleoside triphosphate hydrolases"/>
    <property type="match status" value="1"/>
</dbReference>
<dbReference type="Proteomes" id="UP000189703">
    <property type="component" value="Unplaced"/>
</dbReference>
<dbReference type="OrthoDB" id="205623at2759"/>
<comment type="similarity">
    <text evidence="1 3">Belongs to the sulfotransferase 1 family.</text>
</comment>
<dbReference type="GO" id="GO:0008146">
    <property type="term" value="F:sulfotransferase activity"/>
    <property type="evidence" value="ECO:0000318"/>
    <property type="project" value="GO_Central"/>
</dbReference>
<evidence type="ECO:0000256" key="3">
    <source>
        <dbReference type="RuleBase" id="RU361155"/>
    </source>
</evidence>
<dbReference type="Pfam" id="PF00685">
    <property type="entry name" value="Sulfotransfer_1"/>
    <property type="match status" value="1"/>
</dbReference>
<dbReference type="PANTHER" id="PTHR11783">
    <property type="entry name" value="SULFOTRANSFERASE SULT"/>
    <property type="match status" value="1"/>
</dbReference>
<keyword evidence="5" id="KW-1185">Reference proteome</keyword>
<dbReference type="FunCoup" id="A0A1U8B8V7">
    <property type="interactions" value="140"/>
</dbReference>
<dbReference type="InterPro" id="IPR027417">
    <property type="entry name" value="P-loop_NTPase"/>
</dbReference>